<evidence type="ECO:0000313" key="3">
    <source>
        <dbReference type="Proteomes" id="UP000530928"/>
    </source>
</evidence>
<organism evidence="2 3">
    <name type="scientific">Nonomuraea soli</name>
    <dbReference type="NCBI Taxonomy" id="1032476"/>
    <lineage>
        <taxon>Bacteria</taxon>
        <taxon>Bacillati</taxon>
        <taxon>Actinomycetota</taxon>
        <taxon>Actinomycetes</taxon>
        <taxon>Streptosporangiales</taxon>
        <taxon>Streptosporangiaceae</taxon>
        <taxon>Nonomuraea</taxon>
    </lineage>
</organism>
<dbReference type="InterPro" id="IPR013022">
    <property type="entry name" value="Xyl_isomerase-like_TIM-brl"/>
</dbReference>
<gene>
    <name evidence="2" type="ORF">HNR30_004041</name>
</gene>
<dbReference type="GO" id="GO:0016853">
    <property type="term" value="F:isomerase activity"/>
    <property type="evidence" value="ECO:0007669"/>
    <property type="project" value="UniProtKB-KW"/>
</dbReference>
<sequence length="254" mass="26612">MRAAFSTLGCPGAPVEQVIAYGFPGVELRCATGELLPPDASDRTARRVGSRLAEAGVQVVCLATYVQAGIPDDGVEESLARHIELADQVGASFVRVFGGEPGDPGVAARAAARLAACVPAAQEAGVTVLLETHDAFLTGRAVAGVLDLVASPSVGALWDVVNPWRAGEPLADTADLLRPWLRHAQVKDVASTGELAPVVPGTGAVPLEAFMAELGRIGYDGWVSLEWEAAWYPQAPALDEALPAFRALMRERVR</sequence>
<proteinExistence type="predicted"/>
<dbReference type="RefSeq" id="WP_181611425.1">
    <property type="nucleotide sequence ID" value="NZ_BAABAM010000003.1"/>
</dbReference>
<name>A0A7W0HRC0_9ACTN</name>
<reference evidence="2 3" key="1">
    <citation type="submission" date="2020-07" db="EMBL/GenBank/DDBJ databases">
        <title>Genomic Encyclopedia of Type Strains, Phase IV (KMG-IV): sequencing the most valuable type-strain genomes for metagenomic binning, comparative biology and taxonomic classification.</title>
        <authorList>
            <person name="Goeker M."/>
        </authorList>
    </citation>
    <scope>NUCLEOTIDE SEQUENCE [LARGE SCALE GENOMIC DNA]</scope>
    <source>
        <strain evidence="2 3">DSM 45533</strain>
    </source>
</reference>
<evidence type="ECO:0000313" key="2">
    <source>
        <dbReference type="EMBL" id="MBA2892687.1"/>
    </source>
</evidence>
<dbReference type="PANTHER" id="PTHR12110:SF53">
    <property type="entry name" value="BLR5974 PROTEIN"/>
    <property type="match status" value="1"/>
</dbReference>
<evidence type="ECO:0000259" key="1">
    <source>
        <dbReference type="Pfam" id="PF01261"/>
    </source>
</evidence>
<protein>
    <submittedName>
        <fullName evidence="2">Sugar phosphate isomerase/epimerase</fullName>
    </submittedName>
</protein>
<dbReference type="EMBL" id="JACDUR010000004">
    <property type="protein sequence ID" value="MBA2892687.1"/>
    <property type="molecule type" value="Genomic_DNA"/>
</dbReference>
<dbReference type="Gene3D" id="3.20.20.150">
    <property type="entry name" value="Divalent-metal-dependent TIM barrel enzymes"/>
    <property type="match status" value="1"/>
</dbReference>
<dbReference type="AlphaFoldDB" id="A0A7W0HRC0"/>
<dbReference type="InterPro" id="IPR050312">
    <property type="entry name" value="IolE/XylAMocC-like"/>
</dbReference>
<comment type="caution">
    <text evidence="2">The sequence shown here is derived from an EMBL/GenBank/DDBJ whole genome shotgun (WGS) entry which is preliminary data.</text>
</comment>
<keyword evidence="2" id="KW-0413">Isomerase</keyword>
<accession>A0A7W0HRC0</accession>
<feature type="domain" description="Xylose isomerase-like TIM barrel" evidence="1">
    <location>
        <begin position="16"/>
        <end position="246"/>
    </location>
</feature>
<dbReference type="PANTHER" id="PTHR12110">
    <property type="entry name" value="HYDROXYPYRUVATE ISOMERASE"/>
    <property type="match status" value="1"/>
</dbReference>
<dbReference type="InterPro" id="IPR036237">
    <property type="entry name" value="Xyl_isomerase-like_sf"/>
</dbReference>
<dbReference type="Pfam" id="PF01261">
    <property type="entry name" value="AP_endonuc_2"/>
    <property type="match status" value="1"/>
</dbReference>
<dbReference type="SUPFAM" id="SSF51658">
    <property type="entry name" value="Xylose isomerase-like"/>
    <property type="match status" value="1"/>
</dbReference>
<keyword evidence="3" id="KW-1185">Reference proteome</keyword>
<dbReference type="Proteomes" id="UP000530928">
    <property type="component" value="Unassembled WGS sequence"/>
</dbReference>